<name>A0A1B2E1S9_9BACL</name>
<dbReference type="KEGG" id="pib:BBD41_15965"/>
<dbReference type="AlphaFoldDB" id="A0A1B2E1S9"/>
<proteinExistence type="predicted"/>
<reference evidence="1" key="1">
    <citation type="submission" date="2016-08" db="EMBL/GenBank/DDBJ databases">
        <title>Complete Genome Seqeunce of Paenibacillus sp. nov. IHBB 9852 from high altitute lake of Indian trans-Himalayas.</title>
        <authorList>
            <person name="Kiran S."/>
            <person name="Swarnkar M.K."/>
            <person name="Rana A."/>
            <person name="Tewari R."/>
            <person name="Gulati A."/>
        </authorList>
    </citation>
    <scope>NUCLEOTIDE SEQUENCE [LARGE SCALE GENOMIC DNA]</scope>
    <source>
        <strain evidence="1">IHBB 9852</strain>
    </source>
</reference>
<gene>
    <name evidence="1" type="ORF">BBD41_15965</name>
</gene>
<dbReference type="GeneID" id="48309752"/>
<dbReference type="EMBL" id="CP016809">
    <property type="protein sequence ID" value="ANY73954.1"/>
    <property type="molecule type" value="Genomic_DNA"/>
</dbReference>
<evidence type="ECO:0000313" key="1">
    <source>
        <dbReference type="EMBL" id="ANY73954.1"/>
    </source>
</evidence>
<accession>A0A1B2E1S9</accession>
<protein>
    <submittedName>
        <fullName evidence="1">Uncharacterized protein</fullName>
    </submittedName>
</protein>
<sequence length="150" mass="17143">MNKSELNRITQELLRRSGSSVTVQLDGYFPGGRLVGGKYAIGNHSVTMYTEVIRQQCLQLFGSLEQVYAYYAVVFAHELGHSMDDQLSELCDLLDSSVDEQEYMRILRQIEENAWNLAMPWISDMDPSLVKMIVDQSLEAYREEPETIIA</sequence>
<organism evidence="1">
    <name type="scientific">Paenibacillus ihbetae</name>
    <dbReference type="NCBI Taxonomy" id="1870820"/>
    <lineage>
        <taxon>Bacteria</taxon>
        <taxon>Bacillati</taxon>
        <taxon>Bacillota</taxon>
        <taxon>Bacilli</taxon>
        <taxon>Bacillales</taxon>
        <taxon>Paenibacillaceae</taxon>
        <taxon>Paenibacillus</taxon>
    </lineage>
</organism>
<dbReference type="RefSeq" id="WP_099478184.1">
    <property type="nucleotide sequence ID" value="NZ_CP016809.1"/>
</dbReference>